<gene>
    <name evidence="1" type="ORF">CXZ10_20135</name>
</gene>
<name>A0A1I4V8L8_9HYPH</name>
<dbReference type="AlphaFoldDB" id="A0A1I4V8L8"/>
<dbReference type="RefSeq" id="WP_101291172.1">
    <property type="nucleotide sequence ID" value="NZ_FOUQ01000010.1"/>
</dbReference>
<dbReference type="OrthoDB" id="361944at2"/>
<keyword evidence="2" id="KW-1185">Reference proteome</keyword>
<accession>A0A1I4V8L8</accession>
<sequence>MAEQKAPKTSGTDWSRINAFTEEDVERMARNDTDNPATVEDDWADAVIGLPPLKTPVNAKFDADVVDWFKAQGRGYQARMNAVLRRYMEAHRKAG</sequence>
<protein>
    <recommendedName>
        <fullName evidence="3">3-oxoacyl-ACP synthase</fullName>
    </recommendedName>
</protein>
<reference evidence="1 2" key="1">
    <citation type="submission" date="2017-12" db="EMBL/GenBank/DDBJ databases">
        <title>Anaerobic carbon monoxide metabolism by Pleomorphomonas carboxyditropha sp. nov., a new mesophilic hydrogenogenic carboxidotroph.</title>
        <authorList>
            <person name="Esquivel-Elizondo S."/>
            <person name="Krajmalnik-Brown R."/>
        </authorList>
    </citation>
    <scope>NUCLEOTIDE SEQUENCE [LARGE SCALE GENOMIC DNA]</scope>
    <source>
        <strain evidence="1 2">R5-392</strain>
    </source>
</reference>
<organism evidence="1 2">
    <name type="scientific">Pleomorphomonas diazotrophica</name>
    <dbReference type="NCBI Taxonomy" id="1166257"/>
    <lineage>
        <taxon>Bacteria</taxon>
        <taxon>Pseudomonadati</taxon>
        <taxon>Pseudomonadota</taxon>
        <taxon>Alphaproteobacteria</taxon>
        <taxon>Hyphomicrobiales</taxon>
        <taxon>Pleomorphomonadaceae</taxon>
        <taxon>Pleomorphomonas</taxon>
    </lineage>
</organism>
<dbReference type="InterPro" id="IPR025528">
    <property type="entry name" value="BrnA_antitoxin"/>
</dbReference>
<evidence type="ECO:0000313" key="2">
    <source>
        <dbReference type="Proteomes" id="UP000233491"/>
    </source>
</evidence>
<evidence type="ECO:0000313" key="1">
    <source>
        <dbReference type="EMBL" id="PKR87361.1"/>
    </source>
</evidence>
<evidence type="ECO:0008006" key="3">
    <source>
        <dbReference type="Google" id="ProtNLM"/>
    </source>
</evidence>
<dbReference type="EMBL" id="PJNW01000019">
    <property type="protein sequence ID" value="PKR87361.1"/>
    <property type="molecule type" value="Genomic_DNA"/>
</dbReference>
<dbReference type="Proteomes" id="UP000233491">
    <property type="component" value="Unassembled WGS sequence"/>
</dbReference>
<dbReference type="Pfam" id="PF14384">
    <property type="entry name" value="BrnA_antitoxin"/>
    <property type="match status" value="1"/>
</dbReference>
<proteinExistence type="predicted"/>
<comment type="caution">
    <text evidence="1">The sequence shown here is derived from an EMBL/GenBank/DDBJ whole genome shotgun (WGS) entry which is preliminary data.</text>
</comment>